<dbReference type="Proteomes" id="UP000198211">
    <property type="component" value="Unassembled WGS sequence"/>
</dbReference>
<gene>
    <name evidence="2" type="ORF">PHMEG_00016078</name>
</gene>
<evidence type="ECO:0000256" key="1">
    <source>
        <dbReference type="SAM" id="MobiDB-lite"/>
    </source>
</evidence>
<protein>
    <submittedName>
        <fullName evidence="2">Uncharacterized protein</fullName>
    </submittedName>
</protein>
<evidence type="ECO:0000313" key="2">
    <source>
        <dbReference type="EMBL" id="OWZ10970.1"/>
    </source>
</evidence>
<feature type="compositionally biased region" description="Low complexity" evidence="1">
    <location>
        <begin position="246"/>
        <end position="258"/>
    </location>
</feature>
<sequence>MAPLLAEFASFLQQRHGSSTGAYTAALTANAWTLPDSKGALPPPEIKQPRAAEFPPPALRAQGDFVPASVHCLAAARLYPYCLSSEGWQATPMSMVLRMRLLGSLHFSDAPAILPATHSARWGRFGITVMHYLRTNEADQLRAGSTDVNFSLDFGANVTPRPAPECFSYHDILGALQGLSSFANAEWYEPMTRPLRRLRIFVVANMDADPMHTPRRFKAATRRIEFTSASRALALQATTVAEAPPARPALAAAQQSQPNTTQRVVLQDTNVKSSTSRSGRIPDHIRALIPHYADGEEPCLRFIAGSMCFGCTKAKCASSSRTHDWSERLPAALANFIKKKFGRRNTHNRRQAPNPNTNHSSTSLISSEPALVHAAHAVTHDVTFTSAHPTVDRGHMPVLTHITSAIPATIPSDTRSEGRLDLNPRAPPFSVHALYIAASVAGQHTTSAHERHLHDTEPTSHCARANPNRADRCNDERTSCTPVNGAVRLAETHLGDNLIAAMSTSTGDPSTQRSLGTLRSAPSDADLERLTSNGRLRLRMWGAIRRQTAAASFHRVGVQSPPATPPNTGQSDLYQLNNPYKQRWRNTCAAHPDYRLNKALIPQVIARQCQGYINLDGLISIAADGVRVRLIKPLPAQTRFPSNHPSASSRINVLRKNIRKEQDLFRCLVVDADLIDIWPEIHISPFGVVDKGDGDPRTTGRVIHDLSFPEHGSVNSSTDLTNIPKATFEHCSSVAHEIINCRHTHTRRGESNGRRCRSSISPRLHSQ</sequence>
<feature type="compositionally biased region" description="Polar residues" evidence="1">
    <location>
        <begin position="351"/>
        <end position="363"/>
    </location>
</feature>
<dbReference type="AlphaFoldDB" id="A0A225W278"/>
<accession>A0A225W278</accession>
<name>A0A225W278_9STRA</name>
<comment type="caution">
    <text evidence="2">The sequence shown here is derived from an EMBL/GenBank/DDBJ whole genome shotgun (WGS) entry which is preliminary data.</text>
</comment>
<dbReference type="OrthoDB" id="127824at2759"/>
<evidence type="ECO:0000313" key="3">
    <source>
        <dbReference type="Proteomes" id="UP000198211"/>
    </source>
</evidence>
<feature type="region of interest" description="Disordered" evidence="1">
    <location>
        <begin position="745"/>
        <end position="767"/>
    </location>
</feature>
<proteinExistence type="predicted"/>
<feature type="region of interest" description="Disordered" evidence="1">
    <location>
        <begin position="446"/>
        <end position="476"/>
    </location>
</feature>
<reference evidence="3" key="1">
    <citation type="submission" date="2017-03" db="EMBL/GenBank/DDBJ databases">
        <title>Phytopthora megakarya and P. palmivora, two closely related causual agents of cacao black pod achieved similar genome size and gene model numbers by different mechanisms.</title>
        <authorList>
            <person name="Ali S."/>
            <person name="Shao J."/>
            <person name="Larry D.J."/>
            <person name="Kronmiller B."/>
            <person name="Shen D."/>
            <person name="Strem M.D."/>
            <person name="Melnick R.L."/>
            <person name="Guiltinan M.J."/>
            <person name="Tyler B.M."/>
            <person name="Meinhardt L.W."/>
            <person name="Bailey B.A."/>
        </authorList>
    </citation>
    <scope>NUCLEOTIDE SEQUENCE [LARGE SCALE GENOMIC DNA]</scope>
    <source>
        <strain evidence="3">zdho120</strain>
    </source>
</reference>
<organism evidence="2 3">
    <name type="scientific">Phytophthora megakarya</name>
    <dbReference type="NCBI Taxonomy" id="4795"/>
    <lineage>
        <taxon>Eukaryota</taxon>
        <taxon>Sar</taxon>
        <taxon>Stramenopiles</taxon>
        <taxon>Oomycota</taxon>
        <taxon>Peronosporomycetes</taxon>
        <taxon>Peronosporales</taxon>
        <taxon>Peronosporaceae</taxon>
        <taxon>Phytophthora</taxon>
    </lineage>
</organism>
<feature type="compositionally biased region" description="Basic residues" evidence="1">
    <location>
        <begin position="340"/>
        <end position="350"/>
    </location>
</feature>
<feature type="region of interest" description="Disordered" evidence="1">
    <location>
        <begin position="246"/>
        <end position="279"/>
    </location>
</feature>
<feature type="compositionally biased region" description="Polar residues" evidence="1">
    <location>
        <begin position="758"/>
        <end position="767"/>
    </location>
</feature>
<feature type="compositionally biased region" description="Polar residues" evidence="1">
    <location>
        <begin position="259"/>
        <end position="278"/>
    </location>
</feature>
<feature type="compositionally biased region" description="Basic and acidic residues" evidence="1">
    <location>
        <begin position="447"/>
        <end position="458"/>
    </location>
</feature>
<feature type="region of interest" description="Disordered" evidence="1">
    <location>
        <begin position="340"/>
        <end position="363"/>
    </location>
</feature>
<dbReference type="EMBL" id="NBNE01002268">
    <property type="protein sequence ID" value="OWZ10970.1"/>
    <property type="molecule type" value="Genomic_DNA"/>
</dbReference>
<keyword evidence="3" id="KW-1185">Reference proteome</keyword>